<dbReference type="OrthoDB" id="445326at2759"/>
<feature type="region of interest" description="Disordered" evidence="7">
    <location>
        <begin position="261"/>
        <end position="297"/>
    </location>
</feature>
<dbReference type="GO" id="GO:0032040">
    <property type="term" value="C:small-subunit processome"/>
    <property type="evidence" value="ECO:0007669"/>
    <property type="project" value="TreeGrafter"/>
</dbReference>
<organism evidence="8 9">
    <name type="scientific">Nadsonia fulvescens var. elongata DSM 6958</name>
    <dbReference type="NCBI Taxonomy" id="857566"/>
    <lineage>
        <taxon>Eukaryota</taxon>
        <taxon>Fungi</taxon>
        <taxon>Dikarya</taxon>
        <taxon>Ascomycota</taxon>
        <taxon>Saccharomycotina</taxon>
        <taxon>Dipodascomycetes</taxon>
        <taxon>Dipodascales</taxon>
        <taxon>Dipodascales incertae sedis</taxon>
        <taxon>Nadsonia</taxon>
    </lineage>
</organism>
<dbReference type="Pfam" id="PF04006">
    <property type="entry name" value="Mpp10"/>
    <property type="match status" value="1"/>
</dbReference>
<keyword evidence="5" id="KW-0687">Ribonucleoprotein</keyword>
<evidence type="ECO:0000256" key="6">
    <source>
        <dbReference type="ARBA" id="ARBA00029455"/>
    </source>
</evidence>
<dbReference type="PANTHER" id="PTHR17039:SF0">
    <property type="entry name" value="U3 SMALL NUCLEOLAR RIBONUCLEOPROTEIN PROTEIN MPP10"/>
    <property type="match status" value="1"/>
</dbReference>
<reference evidence="8 9" key="1">
    <citation type="journal article" date="2016" name="Proc. Natl. Acad. Sci. U.S.A.">
        <title>Comparative genomics of biotechnologically important yeasts.</title>
        <authorList>
            <person name="Riley R."/>
            <person name="Haridas S."/>
            <person name="Wolfe K.H."/>
            <person name="Lopes M.R."/>
            <person name="Hittinger C.T."/>
            <person name="Goeker M."/>
            <person name="Salamov A.A."/>
            <person name="Wisecaver J.H."/>
            <person name="Long T.M."/>
            <person name="Calvey C.H."/>
            <person name="Aerts A.L."/>
            <person name="Barry K.W."/>
            <person name="Choi C."/>
            <person name="Clum A."/>
            <person name="Coughlan A.Y."/>
            <person name="Deshpande S."/>
            <person name="Douglass A.P."/>
            <person name="Hanson S.J."/>
            <person name="Klenk H.-P."/>
            <person name="LaButti K.M."/>
            <person name="Lapidus A."/>
            <person name="Lindquist E.A."/>
            <person name="Lipzen A.M."/>
            <person name="Meier-Kolthoff J.P."/>
            <person name="Ohm R.A."/>
            <person name="Otillar R.P."/>
            <person name="Pangilinan J.L."/>
            <person name="Peng Y."/>
            <person name="Rokas A."/>
            <person name="Rosa C.A."/>
            <person name="Scheuner C."/>
            <person name="Sibirny A.A."/>
            <person name="Slot J.C."/>
            <person name="Stielow J.B."/>
            <person name="Sun H."/>
            <person name="Kurtzman C.P."/>
            <person name="Blackwell M."/>
            <person name="Grigoriev I.V."/>
            <person name="Jeffries T.W."/>
        </authorList>
    </citation>
    <scope>NUCLEOTIDE SEQUENCE [LARGE SCALE GENOMIC DNA]</scope>
    <source>
        <strain evidence="8 9">DSM 6958</strain>
    </source>
</reference>
<comment type="subcellular location">
    <subcellularLocation>
        <location evidence="1">Nucleus</location>
        <location evidence="1">Nucleolus</location>
    </subcellularLocation>
</comment>
<dbReference type="GO" id="GO:0005732">
    <property type="term" value="C:sno(s)RNA-containing ribonucleoprotein complex"/>
    <property type="evidence" value="ECO:0007669"/>
    <property type="project" value="InterPro"/>
</dbReference>
<feature type="compositionally biased region" description="Acidic residues" evidence="7">
    <location>
        <begin position="10"/>
        <end position="20"/>
    </location>
</feature>
<dbReference type="EMBL" id="KV454406">
    <property type="protein sequence ID" value="ODQ68565.1"/>
    <property type="molecule type" value="Genomic_DNA"/>
</dbReference>
<keyword evidence="4" id="KW-0539">Nucleus</keyword>
<dbReference type="STRING" id="857566.A0A1E3PSZ9"/>
<keyword evidence="9" id="KW-1185">Reference proteome</keyword>
<evidence type="ECO:0000256" key="1">
    <source>
        <dbReference type="ARBA" id="ARBA00004604"/>
    </source>
</evidence>
<keyword evidence="2" id="KW-0690">Ribosome biogenesis</keyword>
<feature type="region of interest" description="Disordered" evidence="7">
    <location>
        <begin position="1"/>
        <end position="34"/>
    </location>
</feature>
<name>A0A1E3PSZ9_9ASCO</name>
<gene>
    <name evidence="8" type="ORF">NADFUDRAFT_45089</name>
</gene>
<dbReference type="Proteomes" id="UP000095009">
    <property type="component" value="Unassembled WGS sequence"/>
</dbReference>
<dbReference type="PANTHER" id="PTHR17039">
    <property type="entry name" value="U3 SMALL NUCLEOLAR RIBONUCLEOPROTEIN PROTEIN MPP10"/>
    <property type="match status" value="1"/>
</dbReference>
<proteinExistence type="inferred from homology"/>
<feature type="compositionally biased region" description="Basic residues" evidence="7">
    <location>
        <begin position="271"/>
        <end position="281"/>
    </location>
</feature>
<evidence type="ECO:0000256" key="3">
    <source>
        <dbReference type="ARBA" id="ARBA00022552"/>
    </source>
</evidence>
<accession>A0A1E3PSZ9</accession>
<dbReference type="AlphaFoldDB" id="A0A1E3PSZ9"/>
<sequence length="343" mass="38648">MDNVRKDLFESDNENDDESNGELKERQSTHEKEKEALMNQISQLENELVSAKPWALRGEARARDRPSDSLIEVDVEFERGSKPVPVITQEVTESLEDLIRRRVKNYEFDDLPRRNPEDAMAAMLGQQRRNAARKFELLETKSQQSLAEIYEADHQKKQDPNAWAASQGPSPLDQTHAEVKALFRSLSHTLDTLSSWNYTAGPPEESVTIVANTPAIAMEDAQPTSLADDDTLAPQEVYKVGQALDGKREVVASTSGMVVSKSEMTREERKRQRRREKTRRAKAYDAKEQKQLTKAQNVGSRANVLETLKKGNVTVIGARGEKRDIDGKLKKDVSKTGSTFLKL</sequence>
<comment type="similarity">
    <text evidence="6">Belongs to the MPP10 family.</text>
</comment>
<evidence type="ECO:0000313" key="9">
    <source>
        <dbReference type="Proteomes" id="UP000095009"/>
    </source>
</evidence>
<evidence type="ECO:0000256" key="7">
    <source>
        <dbReference type="SAM" id="MobiDB-lite"/>
    </source>
</evidence>
<evidence type="ECO:0000313" key="8">
    <source>
        <dbReference type="EMBL" id="ODQ68565.1"/>
    </source>
</evidence>
<feature type="compositionally biased region" description="Basic and acidic residues" evidence="7">
    <location>
        <begin position="21"/>
        <end position="34"/>
    </location>
</feature>
<dbReference type="GO" id="GO:0006364">
    <property type="term" value="P:rRNA processing"/>
    <property type="evidence" value="ECO:0007669"/>
    <property type="project" value="UniProtKB-KW"/>
</dbReference>
<feature type="compositionally biased region" description="Basic and acidic residues" evidence="7">
    <location>
        <begin position="282"/>
        <end position="291"/>
    </location>
</feature>
<evidence type="ECO:0000256" key="2">
    <source>
        <dbReference type="ARBA" id="ARBA00022517"/>
    </source>
</evidence>
<dbReference type="GO" id="GO:0034457">
    <property type="term" value="C:Mpp10 complex"/>
    <property type="evidence" value="ECO:0007669"/>
    <property type="project" value="InterPro"/>
</dbReference>
<protein>
    <submittedName>
        <fullName evidence="8">Uncharacterized protein</fullName>
    </submittedName>
</protein>
<keyword evidence="3" id="KW-0698">rRNA processing</keyword>
<evidence type="ECO:0000256" key="5">
    <source>
        <dbReference type="ARBA" id="ARBA00023274"/>
    </source>
</evidence>
<evidence type="ECO:0000256" key="4">
    <source>
        <dbReference type="ARBA" id="ARBA00023242"/>
    </source>
</evidence>
<dbReference type="InterPro" id="IPR012173">
    <property type="entry name" value="Mpp10"/>
</dbReference>